<organism evidence="1 2">
    <name type="scientific">Neofusicoccum ribis</name>
    <dbReference type="NCBI Taxonomy" id="45134"/>
    <lineage>
        <taxon>Eukaryota</taxon>
        <taxon>Fungi</taxon>
        <taxon>Dikarya</taxon>
        <taxon>Ascomycota</taxon>
        <taxon>Pezizomycotina</taxon>
        <taxon>Dothideomycetes</taxon>
        <taxon>Dothideomycetes incertae sedis</taxon>
        <taxon>Botryosphaeriales</taxon>
        <taxon>Botryosphaeriaceae</taxon>
        <taxon>Neofusicoccum</taxon>
    </lineage>
</organism>
<dbReference type="InterPro" id="IPR023213">
    <property type="entry name" value="CAT-like_dom_sf"/>
</dbReference>
<dbReference type="Proteomes" id="UP001521116">
    <property type="component" value="Unassembled WGS sequence"/>
</dbReference>
<evidence type="ECO:0000313" key="1">
    <source>
        <dbReference type="EMBL" id="KAL1637864.1"/>
    </source>
</evidence>
<name>A0ABR3TE91_9PEZI</name>
<proteinExistence type="predicted"/>
<dbReference type="SUPFAM" id="SSF52777">
    <property type="entry name" value="CoA-dependent acyltransferases"/>
    <property type="match status" value="1"/>
</dbReference>
<accession>A0ABR3TE91</accession>
<reference evidence="1 2" key="1">
    <citation type="submission" date="2024-02" db="EMBL/GenBank/DDBJ databases">
        <title>De novo assembly and annotation of 12 fungi associated with fruit tree decline syndrome in Ontario, Canada.</title>
        <authorList>
            <person name="Sulman M."/>
            <person name="Ellouze W."/>
            <person name="Ilyukhin E."/>
        </authorList>
    </citation>
    <scope>NUCLEOTIDE SEQUENCE [LARGE SCALE GENOMIC DNA]</scope>
    <source>
        <strain evidence="1 2">M1-105</strain>
    </source>
</reference>
<keyword evidence="2" id="KW-1185">Reference proteome</keyword>
<protein>
    <submittedName>
        <fullName evidence="1">Uncharacterized protein</fullName>
    </submittedName>
</protein>
<gene>
    <name evidence="1" type="ORF">SLS56_000421</name>
</gene>
<sequence length="125" mass="14274">MERHVLHAIEQNNDEILTKFILDLAKRTAKKVFSALANFEVPFDLILDQLNVVRSRAHSPLFQVGVNYRMNDLLTIPFGDCQLEIAVFEDAKNPYDLSFSITQSANGTCMVDITCREDLYPPVVW</sequence>
<dbReference type="Gene3D" id="3.30.559.10">
    <property type="entry name" value="Chloramphenicol acetyltransferase-like domain"/>
    <property type="match status" value="1"/>
</dbReference>
<dbReference type="Gene3D" id="3.30.559.30">
    <property type="entry name" value="Nonribosomal peptide synthetase, condensation domain"/>
    <property type="match status" value="1"/>
</dbReference>
<evidence type="ECO:0000313" key="2">
    <source>
        <dbReference type="Proteomes" id="UP001521116"/>
    </source>
</evidence>
<comment type="caution">
    <text evidence="1">The sequence shown here is derived from an EMBL/GenBank/DDBJ whole genome shotgun (WGS) entry which is preliminary data.</text>
</comment>
<dbReference type="EMBL" id="JAJVDC020000002">
    <property type="protein sequence ID" value="KAL1637864.1"/>
    <property type="molecule type" value="Genomic_DNA"/>
</dbReference>